<dbReference type="GO" id="GO:0003723">
    <property type="term" value="F:RNA binding"/>
    <property type="evidence" value="ECO:0007669"/>
    <property type="project" value="InterPro"/>
</dbReference>
<keyword evidence="1" id="KW-0677">Repeat</keyword>
<dbReference type="Gramene" id="OE9A079141T1">
    <property type="protein sequence ID" value="OE9A079141C1"/>
    <property type="gene ID" value="OE9A079141"/>
</dbReference>
<dbReference type="GO" id="GO:0009451">
    <property type="term" value="P:RNA modification"/>
    <property type="evidence" value="ECO:0007669"/>
    <property type="project" value="InterPro"/>
</dbReference>
<reference evidence="3 5" key="1">
    <citation type="submission" date="2019-12" db="EMBL/GenBank/DDBJ databases">
        <authorList>
            <person name="Alioto T."/>
            <person name="Alioto T."/>
            <person name="Gomez Garrido J."/>
        </authorList>
    </citation>
    <scope>NUCLEOTIDE SEQUENCE [LARGE SCALE GENOMIC DNA]</scope>
</reference>
<organism evidence="3 5">
    <name type="scientific">Olea europaea subsp. europaea</name>
    <dbReference type="NCBI Taxonomy" id="158383"/>
    <lineage>
        <taxon>Eukaryota</taxon>
        <taxon>Viridiplantae</taxon>
        <taxon>Streptophyta</taxon>
        <taxon>Embryophyta</taxon>
        <taxon>Tracheophyta</taxon>
        <taxon>Spermatophyta</taxon>
        <taxon>Magnoliopsida</taxon>
        <taxon>eudicotyledons</taxon>
        <taxon>Gunneridae</taxon>
        <taxon>Pentapetalae</taxon>
        <taxon>asterids</taxon>
        <taxon>lamiids</taxon>
        <taxon>Lamiales</taxon>
        <taxon>Oleaceae</taxon>
        <taxon>Oleeae</taxon>
        <taxon>Olea</taxon>
    </lineage>
</organism>
<feature type="repeat" description="PPR" evidence="2">
    <location>
        <begin position="41"/>
        <end position="75"/>
    </location>
</feature>
<dbReference type="InterPro" id="IPR002885">
    <property type="entry name" value="PPR_rpt"/>
</dbReference>
<dbReference type="PANTHER" id="PTHR47926:SF417">
    <property type="entry name" value="PENTACOTRIPEPTIDE-REPEAT REGION OF PRORP DOMAIN-CONTAINING PROTEIN"/>
    <property type="match status" value="1"/>
</dbReference>
<dbReference type="Pfam" id="PF13041">
    <property type="entry name" value="PPR_2"/>
    <property type="match status" value="1"/>
</dbReference>
<protein>
    <recommendedName>
        <fullName evidence="6">Pentatricopeptide repeat-containing protein</fullName>
    </recommendedName>
</protein>
<dbReference type="EMBL" id="CACTIH010000324">
    <property type="protein sequence ID" value="CAA2959457.1"/>
    <property type="molecule type" value="Genomic_DNA"/>
</dbReference>
<evidence type="ECO:0000256" key="1">
    <source>
        <dbReference type="ARBA" id="ARBA00022737"/>
    </source>
</evidence>
<evidence type="ECO:0000313" key="5">
    <source>
        <dbReference type="Proteomes" id="UP000594638"/>
    </source>
</evidence>
<dbReference type="Gene3D" id="1.25.40.10">
    <property type="entry name" value="Tetratricopeptide repeat domain"/>
    <property type="match status" value="1"/>
</dbReference>
<evidence type="ECO:0000313" key="4">
    <source>
        <dbReference type="EMBL" id="CAA2959458.1"/>
    </source>
</evidence>
<dbReference type="AlphaFoldDB" id="A0A8S0PY27"/>
<dbReference type="PANTHER" id="PTHR47926">
    <property type="entry name" value="PENTATRICOPEPTIDE REPEAT-CONTAINING PROTEIN"/>
    <property type="match status" value="1"/>
</dbReference>
<keyword evidence="5" id="KW-1185">Reference proteome</keyword>
<sequence length="197" mass="22272">MIGRDVVQGFNEDAFLVFRMMLQEGVLEFARCVFDEMEYKNIISWTSLITGYGKHGYGHQAVALYEKMGDEGLKSNAITFLSLLFACSHNGLTAHQWDCFSNVVSKHNILPRVEHYSCFVDLFACTGRLEEAYDVVFKMVTESNASVWGAILRACSTHGNVILGEIAGGVCLTWNLRTQQTMWFYQKCGTMQGRHKN</sequence>
<dbReference type="Pfam" id="PF01535">
    <property type="entry name" value="PPR"/>
    <property type="match status" value="1"/>
</dbReference>
<dbReference type="InterPro" id="IPR046960">
    <property type="entry name" value="PPR_At4g14850-like_plant"/>
</dbReference>
<name>A0A8S0PY27_OLEEU</name>
<dbReference type="Proteomes" id="UP000594638">
    <property type="component" value="Unassembled WGS sequence"/>
</dbReference>
<dbReference type="Gramene" id="OE9A054340T1">
    <property type="protein sequence ID" value="OE9A054340C1"/>
    <property type="gene ID" value="OE9A054340"/>
</dbReference>
<evidence type="ECO:0000313" key="3">
    <source>
        <dbReference type="EMBL" id="CAA2959457.1"/>
    </source>
</evidence>
<dbReference type="OrthoDB" id="1859199at2759"/>
<accession>A0A8S0PY27</accession>
<gene>
    <name evidence="4" type="ORF">OLEA9_A054340</name>
    <name evidence="3" type="ORF">OLEA9_A079141</name>
</gene>
<dbReference type="EMBL" id="CACTIH010000324">
    <property type="protein sequence ID" value="CAA2959458.1"/>
    <property type="molecule type" value="Genomic_DNA"/>
</dbReference>
<dbReference type="NCBIfam" id="TIGR00756">
    <property type="entry name" value="PPR"/>
    <property type="match status" value="1"/>
</dbReference>
<evidence type="ECO:0008006" key="6">
    <source>
        <dbReference type="Google" id="ProtNLM"/>
    </source>
</evidence>
<dbReference type="InterPro" id="IPR011990">
    <property type="entry name" value="TPR-like_helical_dom_sf"/>
</dbReference>
<comment type="caution">
    <text evidence="3">The sequence shown here is derived from an EMBL/GenBank/DDBJ whole genome shotgun (WGS) entry which is preliminary data.</text>
</comment>
<evidence type="ECO:0000256" key="2">
    <source>
        <dbReference type="PROSITE-ProRule" id="PRU00708"/>
    </source>
</evidence>
<proteinExistence type="predicted"/>
<dbReference type="PROSITE" id="PS51375">
    <property type="entry name" value="PPR"/>
    <property type="match status" value="1"/>
</dbReference>